<dbReference type="InterPro" id="IPR026960">
    <property type="entry name" value="RVT-Znf"/>
</dbReference>
<reference evidence="2" key="1">
    <citation type="submission" date="2018-11" db="EMBL/GenBank/DDBJ databases">
        <authorList>
            <consortium name="Genoscope - CEA"/>
            <person name="William W."/>
        </authorList>
    </citation>
    <scope>NUCLEOTIDE SEQUENCE</scope>
</reference>
<evidence type="ECO:0000313" key="2">
    <source>
        <dbReference type="EMBL" id="VDD54301.1"/>
    </source>
</evidence>
<accession>A0A3P6G3W0</accession>
<feature type="domain" description="Reverse transcriptase zinc-binding" evidence="1">
    <location>
        <begin position="104"/>
        <end position="164"/>
    </location>
</feature>
<sequence>MKNVVYPLIRLQLQNGATARFWYDNWSPFGCLHDYLHASNSRFGIPANATVASLYRNGAWRLPPARSDHQLQLISYLTTVQLTYDHDCYLWEMEGKIMQKFETWKVYHYYLRGNIDTVNWAPAVWSSKSIPRQSFHSWLVVLDRNPTRDRLISWGLQVSHLCLL</sequence>
<name>A0A3P6G3W0_BRAOL</name>
<protein>
    <recommendedName>
        <fullName evidence="1">Reverse transcriptase zinc-binding domain-containing protein</fullName>
    </recommendedName>
</protein>
<gene>
    <name evidence="2" type="ORF">BOLC8T47530H</name>
</gene>
<evidence type="ECO:0000259" key="1">
    <source>
        <dbReference type="Pfam" id="PF13966"/>
    </source>
</evidence>
<proteinExistence type="predicted"/>
<dbReference type="AlphaFoldDB" id="A0A3P6G3W0"/>
<organism evidence="2">
    <name type="scientific">Brassica oleracea</name>
    <name type="common">Wild cabbage</name>
    <dbReference type="NCBI Taxonomy" id="3712"/>
    <lineage>
        <taxon>Eukaryota</taxon>
        <taxon>Viridiplantae</taxon>
        <taxon>Streptophyta</taxon>
        <taxon>Embryophyta</taxon>
        <taxon>Tracheophyta</taxon>
        <taxon>Spermatophyta</taxon>
        <taxon>Magnoliopsida</taxon>
        <taxon>eudicotyledons</taxon>
        <taxon>Gunneridae</taxon>
        <taxon>Pentapetalae</taxon>
        <taxon>rosids</taxon>
        <taxon>malvids</taxon>
        <taxon>Brassicales</taxon>
        <taxon>Brassicaceae</taxon>
        <taxon>Brassiceae</taxon>
        <taxon>Brassica</taxon>
    </lineage>
</organism>
<dbReference type="EMBL" id="LR031879">
    <property type="protein sequence ID" value="VDD54301.1"/>
    <property type="molecule type" value="Genomic_DNA"/>
</dbReference>
<dbReference type="Pfam" id="PF13966">
    <property type="entry name" value="zf-RVT"/>
    <property type="match status" value="1"/>
</dbReference>